<evidence type="ECO:0000313" key="1">
    <source>
        <dbReference type="EMBL" id="KKW43013.1"/>
    </source>
</evidence>
<dbReference type="AlphaFoldDB" id="A0A0G1YHV5"/>
<dbReference type="SUPFAM" id="SSF53335">
    <property type="entry name" value="S-adenosyl-L-methionine-dependent methyltransferases"/>
    <property type="match status" value="1"/>
</dbReference>
<sequence>MAIANWQPTKAEFWKNLPAPARPWPSEVAWFEKYILEKKANGPVDVLILGSTVEFRSLCHQHGARVHIVDFSDKFYRILSEQPMEYRGEEAFYEQDWRTMELGRQFDLIFGDWVPGVLHTVDYDVFFKRIVAHLKDDGLFIARECLRPDRTVVDLAAVVKKHNAEYADKYSFYESSMQYVYGYRPDPVTAMWDIPAAQSALDKVHADGLLKDSDYDFFTRALAVEKSPASIMVAEDFDREVQGYFVIQAKHFGNEPSHNWYPVYVLKKK</sequence>
<dbReference type="Proteomes" id="UP000033870">
    <property type="component" value="Unassembled WGS sequence"/>
</dbReference>
<organism evidence="1 2">
    <name type="scientific">Candidatus Magasanikbacteria bacterium GW2011_GWA2_56_11</name>
    <dbReference type="NCBI Taxonomy" id="1619044"/>
    <lineage>
        <taxon>Bacteria</taxon>
        <taxon>Candidatus Magasanikiibacteriota</taxon>
    </lineage>
</organism>
<dbReference type="EMBL" id="LCRX01000001">
    <property type="protein sequence ID" value="KKW43013.1"/>
    <property type="molecule type" value="Genomic_DNA"/>
</dbReference>
<dbReference type="InterPro" id="IPR029063">
    <property type="entry name" value="SAM-dependent_MTases_sf"/>
</dbReference>
<protein>
    <recommendedName>
        <fullName evidence="3">Methyltransferase type 11 domain-containing protein</fullName>
    </recommendedName>
</protein>
<evidence type="ECO:0000313" key="2">
    <source>
        <dbReference type="Proteomes" id="UP000033870"/>
    </source>
</evidence>
<proteinExistence type="predicted"/>
<reference evidence="1 2" key="1">
    <citation type="journal article" date="2015" name="Nature">
        <title>rRNA introns, odd ribosomes, and small enigmatic genomes across a large radiation of phyla.</title>
        <authorList>
            <person name="Brown C.T."/>
            <person name="Hug L.A."/>
            <person name="Thomas B.C."/>
            <person name="Sharon I."/>
            <person name="Castelle C.J."/>
            <person name="Singh A."/>
            <person name="Wilkins M.J."/>
            <person name="Williams K.H."/>
            <person name="Banfield J.F."/>
        </authorList>
    </citation>
    <scope>NUCLEOTIDE SEQUENCE [LARGE SCALE GENOMIC DNA]</scope>
</reference>
<comment type="caution">
    <text evidence="1">The sequence shown here is derived from an EMBL/GenBank/DDBJ whole genome shotgun (WGS) entry which is preliminary data.</text>
</comment>
<accession>A0A0G1YHV5</accession>
<dbReference type="CDD" id="cd02440">
    <property type="entry name" value="AdoMet_MTases"/>
    <property type="match status" value="1"/>
</dbReference>
<dbReference type="STRING" id="1619044.UY92_C0001G0027"/>
<name>A0A0G1YHV5_9BACT</name>
<dbReference type="Gene3D" id="3.40.50.150">
    <property type="entry name" value="Vaccinia Virus protein VP39"/>
    <property type="match status" value="1"/>
</dbReference>
<evidence type="ECO:0008006" key="3">
    <source>
        <dbReference type="Google" id="ProtNLM"/>
    </source>
</evidence>
<gene>
    <name evidence="1" type="ORF">UY92_C0001G0027</name>
</gene>